<dbReference type="AlphaFoldDB" id="A0A150LGD7"/>
<organism evidence="2 3">
    <name type="scientific">Heyndrickxia sporothermodurans</name>
    <dbReference type="NCBI Taxonomy" id="46224"/>
    <lineage>
        <taxon>Bacteria</taxon>
        <taxon>Bacillati</taxon>
        <taxon>Bacillota</taxon>
        <taxon>Bacilli</taxon>
        <taxon>Bacillales</taxon>
        <taxon>Bacillaceae</taxon>
        <taxon>Heyndrickxia</taxon>
    </lineage>
</organism>
<reference evidence="2 3" key="1">
    <citation type="submission" date="2016-01" db="EMBL/GenBank/DDBJ databases">
        <title>Genome Sequences of Twelve Sporeforming Bacillus Species Isolated from Foods.</title>
        <authorList>
            <person name="Berendsen E.M."/>
            <person name="Wells-Bennik M.H."/>
            <person name="Krawcyk A.O."/>
            <person name="De Jong A."/>
            <person name="Holsappel S."/>
            <person name="Eijlander R.T."/>
            <person name="Kuipers O.P."/>
        </authorList>
    </citation>
    <scope>NUCLEOTIDE SEQUENCE [LARGE SCALE GENOMIC DNA]</scope>
    <source>
        <strain evidence="2 3">B4102</strain>
    </source>
</reference>
<dbReference type="RefSeq" id="WP_066226261.1">
    <property type="nucleotide sequence ID" value="NZ_LQYN01000006.1"/>
</dbReference>
<dbReference type="EMBL" id="LQYN01000006">
    <property type="protein sequence ID" value="KYD11443.1"/>
    <property type="molecule type" value="Genomic_DNA"/>
</dbReference>
<evidence type="ECO:0000313" key="2">
    <source>
        <dbReference type="EMBL" id="KYD11443.1"/>
    </source>
</evidence>
<accession>A0A150LGD7</accession>
<proteinExistence type="predicted"/>
<sequence>MKRLVSIVSSLLVAFAILLNVPDDSQAATRDSKKILVQNNEITDLNVLFENALKGESDLKLDTNKITHLYPDISSSDKSSYKNLANISKDDILKVENYNTAQLLKKSIDESGKTTESYAITSFQIVSDHNETDPTLGTFADSSKGDSKWDGTLGVKAYSTIYIDYFYNSRDDKYWDLTKATGGWTVQVSDYVLFSRTVTIGQTGAGIKGGLVKEKKELLPSTNTWSYTPSSSWADPVVAYAGSNAAGSVVGAYSHAMIKRNNNSYSWAINLSNNMK</sequence>
<keyword evidence="1" id="KW-0732">Signal</keyword>
<gene>
    <name evidence="2" type="ORF">B4102_2171</name>
</gene>
<keyword evidence="3" id="KW-1185">Reference proteome</keyword>
<evidence type="ECO:0000313" key="3">
    <source>
        <dbReference type="Proteomes" id="UP000075666"/>
    </source>
</evidence>
<name>A0A150LGD7_9BACI</name>
<evidence type="ECO:0000256" key="1">
    <source>
        <dbReference type="SAM" id="SignalP"/>
    </source>
</evidence>
<comment type="caution">
    <text evidence="2">The sequence shown here is derived from an EMBL/GenBank/DDBJ whole genome shotgun (WGS) entry which is preliminary data.</text>
</comment>
<dbReference type="Proteomes" id="UP000075666">
    <property type="component" value="Unassembled WGS sequence"/>
</dbReference>
<protein>
    <submittedName>
        <fullName evidence="2">Uncharacterized protein</fullName>
    </submittedName>
</protein>
<feature type="chain" id="PRO_5007564305" evidence="1">
    <location>
        <begin position="28"/>
        <end position="276"/>
    </location>
</feature>
<dbReference type="STRING" id="46224.B4102_2171"/>
<dbReference type="PATRIC" id="fig|46224.3.peg.3982"/>
<feature type="signal peptide" evidence="1">
    <location>
        <begin position="1"/>
        <end position="27"/>
    </location>
</feature>
<dbReference type="OrthoDB" id="2835630at2"/>